<dbReference type="Pfam" id="PF01498">
    <property type="entry name" value="HTH_Tnp_Tc3_2"/>
    <property type="match status" value="1"/>
</dbReference>
<dbReference type="Gene3D" id="3.30.420.10">
    <property type="entry name" value="Ribonuclease H-like superfamily/Ribonuclease H"/>
    <property type="match status" value="1"/>
</dbReference>
<evidence type="ECO:0000313" key="2">
    <source>
        <dbReference type="EMBL" id="GFX97871.1"/>
    </source>
</evidence>
<proteinExistence type="predicted"/>
<protein>
    <submittedName>
        <fullName evidence="2">Transposable element Tcb2 transposase</fullName>
    </submittedName>
</protein>
<comment type="caution">
    <text evidence="2">The sequence shown here is derived from an EMBL/GenBank/DDBJ whole genome shotgun (WGS) entry which is preliminary data.</text>
</comment>
<organism evidence="2 3">
    <name type="scientific">Trichonephila clavipes</name>
    <name type="common">Golden silk orbweaver</name>
    <name type="synonym">Nephila clavipes</name>
    <dbReference type="NCBI Taxonomy" id="2585209"/>
    <lineage>
        <taxon>Eukaryota</taxon>
        <taxon>Metazoa</taxon>
        <taxon>Ecdysozoa</taxon>
        <taxon>Arthropoda</taxon>
        <taxon>Chelicerata</taxon>
        <taxon>Arachnida</taxon>
        <taxon>Araneae</taxon>
        <taxon>Araneomorphae</taxon>
        <taxon>Entelegynae</taxon>
        <taxon>Araneoidea</taxon>
        <taxon>Nephilidae</taxon>
        <taxon>Trichonephila</taxon>
    </lineage>
</organism>
<dbReference type="AlphaFoldDB" id="A0A8X6RM00"/>
<sequence>MNATLLQQHLRSDNSTTVSTQTVRNRLHGVGQYARRSMVCVRLTSSHRRDHREWAREHVNLSRNEWSNVLFSDESRFFVYPDNWRIFI</sequence>
<dbReference type="GO" id="GO:0006313">
    <property type="term" value="P:DNA transposition"/>
    <property type="evidence" value="ECO:0007669"/>
    <property type="project" value="InterPro"/>
</dbReference>
<dbReference type="Proteomes" id="UP000887159">
    <property type="component" value="Unassembled WGS sequence"/>
</dbReference>
<name>A0A8X6RM00_TRICX</name>
<gene>
    <name evidence="2" type="primary">X975_01565</name>
    <name evidence="2" type="ORF">TNCV_4905221</name>
</gene>
<dbReference type="GO" id="GO:0003677">
    <property type="term" value="F:DNA binding"/>
    <property type="evidence" value="ECO:0007669"/>
    <property type="project" value="InterPro"/>
</dbReference>
<dbReference type="GO" id="GO:0015074">
    <property type="term" value="P:DNA integration"/>
    <property type="evidence" value="ECO:0007669"/>
    <property type="project" value="InterPro"/>
</dbReference>
<dbReference type="InterPro" id="IPR002492">
    <property type="entry name" value="Transposase_Tc1-like"/>
</dbReference>
<evidence type="ECO:0000259" key="1">
    <source>
        <dbReference type="Pfam" id="PF01498"/>
    </source>
</evidence>
<evidence type="ECO:0000313" key="3">
    <source>
        <dbReference type="Proteomes" id="UP000887159"/>
    </source>
</evidence>
<accession>A0A8X6RM00</accession>
<dbReference type="EMBL" id="BMAU01021201">
    <property type="protein sequence ID" value="GFX97871.1"/>
    <property type="molecule type" value="Genomic_DNA"/>
</dbReference>
<keyword evidence="3" id="KW-1185">Reference proteome</keyword>
<feature type="domain" description="Transposase Tc1-like" evidence="1">
    <location>
        <begin position="3"/>
        <end position="60"/>
    </location>
</feature>
<dbReference type="InterPro" id="IPR036397">
    <property type="entry name" value="RNaseH_sf"/>
</dbReference>
<reference evidence="2" key="1">
    <citation type="submission" date="2020-08" db="EMBL/GenBank/DDBJ databases">
        <title>Multicomponent nature underlies the extraordinary mechanical properties of spider dragline silk.</title>
        <authorList>
            <person name="Kono N."/>
            <person name="Nakamura H."/>
            <person name="Mori M."/>
            <person name="Yoshida Y."/>
            <person name="Ohtoshi R."/>
            <person name="Malay A.D."/>
            <person name="Moran D.A.P."/>
            <person name="Tomita M."/>
            <person name="Numata K."/>
            <person name="Arakawa K."/>
        </authorList>
    </citation>
    <scope>NUCLEOTIDE SEQUENCE</scope>
</reference>